<accession>A0AAE9WBT6</accession>
<keyword evidence="4 7" id="KW-1133">Transmembrane helix</keyword>
<feature type="compositionally biased region" description="Polar residues" evidence="6">
    <location>
        <begin position="213"/>
        <end position="227"/>
    </location>
</feature>
<dbReference type="InterPro" id="IPR045861">
    <property type="entry name" value="CorA_cytoplasmic_dom"/>
</dbReference>
<evidence type="ECO:0000256" key="6">
    <source>
        <dbReference type="SAM" id="MobiDB-lite"/>
    </source>
</evidence>
<feature type="compositionally biased region" description="Basic residues" evidence="6">
    <location>
        <begin position="171"/>
        <end position="186"/>
    </location>
</feature>
<dbReference type="GeneID" id="80874749"/>
<feature type="compositionally biased region" description="Basic and acidic residues" evidence="6">
    <location>
        <begin position="357"/>
        <end position="368"/>
    </location>
</feature>
<proteinExistence type="inferred from homology"/>
<dbReference type="KEGG" id="som:SOMG_01267"/>
<keyword evidence="3 7" id="KW-0812">Transmembrane</keyword>
<dbReference type="InterPro" id="IPR045863">
    <property type="entry name" value="CorA_TM1_TM2"/>
</dbReference>
<dbReference type="RefSeq" id="XP_056037183.1">
    <property type="nucleotide sequence ID" value="XM_056180060.1"/>
</dbReference>
<dbReference type="Gene3D" id="3.30.460.20">
    <property type="entry name" value="CorA soluble domain-like"/>
    <property type="match status" value="1"/>
</dbReference>
<feature type="compositionally biased region" description="Low complexity" evidence="6">
    <location>
        <begin position="228"/>
        <end position="274"/>
    </location>
</feature>
<evidence type="ECO:0000313" key="9">
    <source>
        <dbReference type="Proteomes" id="UP001212411"/>
    </source>
</evidence>
<dbReference type="GO" id="GO:0010961">
    <property type="term" value="P:intracellular magnesium ion homeostasis"/>
    <property type="evidence" value="ECO:0007669"/>
    <property type="project" value="TreeGrafter"/>
</dbReference>
<evidence type="ECO:0000256" key="7">
    <source>
        <dbReference type="SAM" id="Phobius"/>
    </source>
</evidence>
<evidence type="ECO:0000256" key="3">
    <source>
        <dbReference type="ARBA" id="ARBA00022692"/>
    </source>
</evidence>
<sequence>MGSSTEGHRKTQDVAGINQATNDYSVNCSGSDRTPHSSLSTEEVTLVPGNEGVMLNHDVTGSEPINFPSADFRLNSAASTTPVASPSVSFQGSSGNRTSLPMAVTPVEDSEHFTQDQNAAPSRRHHHNKHHHNKHHHNEKKRKQWNKRAKLPRPLPDTETCTNCGDTKKQPSGKRNHKRQGRRPASRHTSGLTDSGTYHPSYSRHHHRYASSGQPSVQASSEPLGQFSSSDHSSSESLYSISSMSIKNDSNSDSLSSSSSSTDLSSNDLPLLPDENFLRPNADIPSSEIYRRSSATKSCSAAMDDSQNISTELNTQSDTNLVDQPSRPSVNFAPATYLAKENESTSVKSVASQNRDANSHVDSELPRDVEEDVCFPMQEESLAYNGIDFDELDNFASEELQKRMADMVNCRSRQYSVSKPFEPHWKDLSPQRDSTGTSSEVLYDEKLANKPLKSYISPNRESIGSKAQSPHRFSLFSSGENETIHAAAISDLLEDEVHSFRSLLCAEKGVWWLDCLNPTDSEMRMLSKAFSIHPLTTEDIRVQETREKVELFRSYYFVCFRSFEQDPEGEDYLEPLNMYIIVFREGLMTFHFSSTTHPASVRRRARQLRDYVDVSSDWLCYALIDDITDAFVPLIRAIETETEAIEDSVLVGRLDESCDMLRRIGECRKKTMGMFRLLYGKADVIKMLAKRCNEKWNMAPTGEIGLYLGDIQDHLITMTSNLSQFEKILSRTHSNYLAQLTSNSIDENSRMNGALTKITLLGTVLVPMNLITGLFGMNVPIPGQSSDTNSTLAWFFGIIGVLIALIVIGWFAALRYNAI</sequence>
<evidence type="ECO:0000313" key="8">
    <source>
        <dbReference type="EMBL" id="WBW72940.1"/>
    </source>
</evidence>
<feature type="region of interest" description="Disordered" evidence="6">
    <location>
        <begin position="342"/>
        <end position="368"/>
    </location>
</feature>
<evidence type="ECO:0000256" key="5">
    <source>
        <dbReference type="ARBA" id="ARBA00023136"/>
    </source>
</evidence>
<dbReference type="SUPFAM" id="SSF144083">
    <property type="entry name" value="Magnesium transport protein CorA, transmembrane region"/>
    <property type="match status" value="1"/>
</dbReference>
<feature type="compositionally biased region" description="Polar residues" evidence="6">
    <location>
        <begin position="187"/>
        <end position="196"/>
    </location>
</feature>
<dbReference type="SUPFAM" id="SSF143865">
    <property type="entry name" value="CorA soluble domain-like"/>
    <property type="match status" value="1"/>
</dbReference>
<dbReference type="Proteomes" id="UP001212411">
    <property type="component" value="Chromosome 1"/>
</dbReference>
<evidence type="ECO:0000256" key="4">
    <source>
        <dbReference type="ARBA" id="ARBA00022989"/>
    </source>
</evidence>
<comment type="subcellular location">
    <subcellularLocation>
        <location evidence="1">Membrane</location>
        <topology evidence="1">Multi-pass membrane protein</topology>
    </subcellularLocation>
</comment>
<dbReference type="EMBL" id="CP115611">
    <property type="protein sequence ID" value="WBW72940.1"/>
    <property type="molecule type" value="Genomic_DNA"/>
</dbReference>
<keyword evidence="9" id="KW-1185">Reference proteome</keyword>
<organism evidence="8 9">
    <name type="scientific">Schizosaccharomyces osmophilus</name>
    <dbReference type="NCBI Taxonomy" id="2545709"/>
    <lineage>
        <taxon>Eukaryota</taxon>
        <taxon>Fungi</taxon>
        <taxon>Dikarya</taxon>
        <taxon>Ascomycota</taxon>
        <taxon>Taphrinomycotina</taxon>
        <taxon>Schizosaccharomycetes</taxon>
        <taxon>Schizosaccharomycetales</taxon>
        <taxon>Schizosaccharomycetaceae</taxon>
        <taxon>Schizosaccharomyces</taxon>
    </lineage>
</organism>
<name>A0AAE9WBT6_9SCHI</name>
<evidence type="ECO:0000256" key="2">
    <source>
        <dbReference type="ARBA" id="ARBA00009765"/>
    </source>
</evidence>
<dbReference type="InterPro" id="IPR044089">
    <property type="entry name" value="Alr1-like"/>
</dbReference>
<dbReference type="Gene3D" id="1.20.58.340">
    <property type="entry name" value="Magnesium transport protein CorA, transmembrane region"/>
    <property type="match status" value="2"/>
</dbReference>
<keyword evidence="5 7" id="KW-0472">Membrane</keyword>
<comment type="similarity">
    <text evidence="2">Belongs to the CorA metal ion transporter (MIT) (TC 1.A.35) family.</text>
</comment>
<gene>
    <name evidence="8" type="ORF">SOMG_01267</name>
</gene>
<dbReference type="Pfam" id="PF01544">
    <property type="entry name" value="CorA"/>
    <property type="match status" value="1"/>
</dbReference>
<protein>
    <submittedName>
        <fullName evidence="8">CorA family magnesium ion transmembrane transporter</fullName>
    </submittedName>
</protein>
<feature type="region of interest" description="Disordered" evidence="6">
    <location>
        <begin position="1"/>
        <end position="42"/>
    </location>
</feature>
<feature type="region of interest" description="Disordered" evidence="6">
    <location>
        <begin position="108"/>
        <end position="290"/>
    </location>
</feature>
<reference evidence="8 9" key="1">
    <citation type="journal article" date="2023" name="G3 (Bethesda)">
        <title>A high-quality reference genome for the fission yeast Schizosaccharomyces osmophilus.</title>
        <authorList>
            <person name="Jia G.S."/>
            <person name="Zhang W.C."/>
            <person name="Liang Y."/>
            <person name="Liu X.H."/>
            <person name="Rhind N."/>
            <person name="Pidoux A."/>
            <person name="Brysch-Herzberg M."/>
            <person name="Du L.L."/>
        </authorList>
    </citation>
    <scope>NUCLEOTIDE SEQUENCE [LARGE SCALE GENOMIC DNA]</scope>
    <source>
        <strain evidence="8 9">CBS 15793</strain>
    </source>
</reference>
<feature type="transmembrane region" description="Helical" evidence="7">
    <location>
        <begin position="758"/>
        <end position="781"/>
    </location>
</feature>
<feature type="compositionally biased region" description="Basic residues" evidence="6">
    <location>
        <begin position="122"/>
        <end position="151"/>
    </location>
</feature>
<dbReference type="PANTHER" id="PTHR21535">
    <property type="entry name" value="MAGNESIUM AND COBALT TRANSPORT PROTEIN/MITOCHONDRIAL IMPORT INNER MEMBRANE TRANSLOCASE SUBUNIT TIM8"/>
    <property type="match status" value="1"/>
</dbReference>
<feature type="transmembrane region" description="Helical" evidence="7">
    <location>
        <begin position="793"/>
        <end position="814"/>
    </location>
</feature>
<feature type="compositionally biased region" description="Polar residues" evidence="6">
    <location>
        <begin position="18"/>
        <end position="42"/>
    </location>
</feature>
<dbReference type="InterPro" id="IPR002523">
    <property type="entry name" value="MgTranspt_CorA/ZnTranspt_ZntB"/>
</dbReference>
<dbReference type="GO" id="GO:0015095">
    <property type="term" value="F:magnesium ion transmembrane transporter activity"/>
    <property type="evidence" value="ECO:0007669"/>
    <property type="project" value="InterPro"/>
</dbReference>
<dbReference type="PANTHER" id="PTHR21535:SF55">
    <property type="entry name" value="MAGNESIUM TRANSPORTER ALR1-RELATED"/>
    <property type="match status" value="1"/>
</dbReference>
<feature type="compositionally biased region" description="Basic and acidic residues" evidence="6">
    <location>
        <begin position="1"/>
        <end position="12"/>
    </location>
</feature>
<feature type="compositionally biased region" description="Polar residues" evidence="6">
    <location>
        <begin position="344"/>
        <end position="356"/>
    </location>
</feature>
<dbReference type="GO" id="GO:0005886">
    <property type="term" value="C:plasma membrane"/>
    <property type="evidence" value="ECO:0007669"/>
    <property type="project" value="TreeGrafter"/>
</dbReference>
<evidence type="ECO:0000256" key="1">
    <source>
        <dbReference type="ARBA" id="ARBA00004141"/>
    </source>
</evidence>
<dbReference type="CDD" id="cd12829">
    <property type="entry name" value="Alr1p-like"/>
    <property type="match status" value="1"/>
</dbReference>
<dbReference type="AlphaFoldDB" id="A0AAE9WBT6"/>